<sequence length="215" mass="24205">MKRRGALAGRRSSSVEQPHSLKSAQKRSLLRSAESLKDLLKVRSQCEVARKREQFKASKASGEHQGGQRSISAPPRKRWFKTKENPPPESNPSSTSTLLCDEVTKRLISAIAWWHDIHSNLLRLSFEEDSFSSSHSSLRSSICDGSEGEEGESDNENEQQLGDEEDDNRCTPDSPQHDAADLRRLAISSKHSLSNPDLTATQLEEMFPELSDYWR</sequence>
<protein>
    <submittedName>
        <fullName evidence="3">Uncharacterized protein</fullName>
    </submittedName>
</protein>
<feature type="compositionally biased region" description="Acidic residues" evidence="1">
    <location>
        <begin position="146"/>
        <end position="167"/>
    </location>
</feature>
<name>A0AAF3FGX7_9BILA</name>
<keyword evidence="2" id="KW-1185">Reference proteome</keyword>
<evidence type="ECO:0000313" key="2">
    <source>
        <dbReference type="Proteomes" id="UP000887575"/>
    </source>
</evidence>
<feature type="compositionally biased region" description="Low complexity" evidence="1">
    <location>
        <begin position="1"/>
        <end position="14"/>
    </location>
</feature>
<organism evidence="2 3">
    <name type="scientific">Mesorhabditis belari</name>
    <dbReference type="NCBI Taxonomy" id="2138241"/>
    <lineage>
        <taxon>Eukaryota</taxon>
        <taxon>Metazoa</taxon>
        <taxon>Ecdysozoa</taxon>
        <taxon>Nematoda</taxon>
        <taxon>Chromadorea</taxon>
        <taxon>Rhabditida</taxon>
        <taxon>Rhabditina</taxon>
        <taxon>Rhabditomorpha</taxon>
        <taxon>Rhabditoidea</taxon>
        <taxon>Rhabditidae</taxon>
        <taxon>Mesorhabditinae</taxon>
        <taxon>Mesorhabditis</taxon>
    </lineage>
</organism>
<feature type="region of interest" description="Disordered" evidence="1">
    <location>
        <begin position="134"/>
        <end position="186"/>
    </location>
</feature>
<feature type="region of interest" description="Disordered" evidence="1">
    <location>
        <begin position="1"/>
        <end position="28"/>
    </location>
</feature>
<dbReference type="AlphaFoldDB" id="A0AAF3FGX7"/>
<feature type="compositionally biased region" description="Low complexity" evidence="1">
    <location>
        <begin position="134"/>
        <end position="145"/>
    </location>
</feature>
<dbReference type="WBParaSite" id="MBELARI_LOCUS6109">
    <property type="protein sequence ID" value="MBELARI_LOCUS6109"/>
    <property type="gene ID" value="MBELARI_LOCUS6109"/>
</dbReference>
<feature type="region of interest" description="Disordered" evidence="1">
    <location>
        <begin position="52"/>
        <end position="97"/>
    </location>
</feature>
<evidence type="ECO:0000256" key="1">
    <source>
        <dbReference type="SAM" id="MobiDB-lite"/>
    </source>
</evidence>
<accession>A0AAF3FGX7</accession>
<reference evidence="3" key="1">
    <citation type="submission" date="2024-02" db="UniProtKB">
        <authorList>
            <consortium name="WormBaseParasite"/>
        </authorList>
    </citation>
    <scope>IDENTIFICATION</scope>
</reference>
<feature type="compositionally biased region" description="Basic and acidic residues" evidence="1">
    <location>
        <begin position="175"/>
        <end position="184"/>
    </location>
</feature>
<dbReference type="Proteomes" id="UP000887575">
    <property type="component" value="Unassembled WGS sequence"/>
</dbReference>
<proteinExistence type="predicted"/>
<evidence type="ECO:0000313" key="3">
    <source>
        <dbReference type="WBParaSite" id="MBELARI_LOCUS6109"/>
    </source>
</evidence>